<feature type="domain" description="RNB" evidence="2">
    <location>
        <begin position="480"/>
        <end position="857"/>
    </location>
</feature>
<evidence type="ECO:0000256" key="1">
    <source>
        <dbReference type="SAM" id="MobiDB-lite"/>
    </source>
</evidence>
<dbReference type="InterPro" id="IPR012340">
    <property type="entry name" value="NA-bd_OB-fold"/>
</dbReference>
<dbReference type="SMART" id="SM00955">
    <property type="entry name" value="RNB"/>
    <property type="match status" value="1"/>
</dbReference>
<accession>A0A9P6RIV4</accession>
<feature type="region of interest" description="Disordered" evidence="1">
    <location>
        <begin position="1"/>
        <end position="22"/>
    </location>
</feature>
<dbReference type="Pfam" id="PF00773">
    <property type="entry name" value="RNB"/>
    <property type="match status" value="1"/>
</dbReference>
<dbReference type="PANTHER" id="PTHR23355:SF65">
    <property type="entry name" value="EXORIBONUCLEASE CYT-4, PUTATIVE (AFU_ORTHOLOGUE AFUA_7G01550)-RELATED"/>
    <property type="match status" value="1"/>
</dbReference>
<feature type="region of interest" description="Disordered" evidence="1">
    <location>
        <begin position="426"/>
        <end position="460"/>
    </location>
</feature>
<dbReference type="SUPFAM" id="SSF50249">
    <property type="entry name" value="Nucleic acid-binding proteins"/>
    <property type="match status" value="1"/>
</dbReference>
<dbReference type="GO" id="GO:0003723">
    <property type="term" value="F:RNA binding"/>
    <property type="evidence" value="ECO:0007669"/>
    <property type="project" value="InterPro"/>
</dbReference>
<proteinExistence type="predicted"/>
<dbReference type="InterPro" id="IPR050180">
    <property type="entry name" value="RNR_Ribonuclease"/>
</dbReference>
<dbReference type="EMBL" id="JAAAIP010000356">
    <property type="protein sequence ID" value="KAG0318734.1"/>
    <property type="molecule type" value="Genomic_DNA"/>
</dbReference>
<dbReference type="GO" id="GO:0000932">
    <property type="term" value="C:P-body"/>
    <property type="evidence" value="ECO:0007669"/>
    <property type="project" value="TreeGrafter"/>
</dbReference>
<dbReference type="GO" id="GO:0006402">
    <property type="term" value="P:mRNA catabolic process"/>
    <property type="evidence" value="ECO:0007669"/>
    <property type="project" value="TreeGrafter"/>
</dbReference>
<dbReference type="PANTHER" id="PTHR23355">
    <property type="entry name" value="RIBONUCLEASE"/>
    <property type="match status" value="1"/>
</dbReference>
<comment type="caution">
    <text evidence="3">The sequence shown here is derived from an EMBL/GenBank/DDBJ whole genome shotgun (WGS) entry which is preliminary data.</text>
</comment>
<protein>
    <recommendedName>
        <fullName evidence="2">RNB domain-containing protein</fullName>
    </recommendedName>
</protein>
<dbReference type="InterPro" id="IPR001900">
    <property type="entry name" value="RNase_II/R"/>
</dbReference>
<feature type="region of interest" description="Disordered" evidence="1">
    <location>
        <begin position="45"/>
        <end position="65"/>
    </location>
</feature>
<reference evidence="3" key="1">
    <citation type="journal article" date="2020" name="Fungal Divers.">
        <title>Resolving the Mortierellaceae phylogeny through synthesis of multi-gene phylogenetics and phylogenomics.</title>
        <authorList>
            <person name="Vandepol N."/>
            <person name="Liber J."/>
            <person name="Desiro A."/>
            <person name="Na H."/>
            <person name="Kennedy M."/>
            <person name="Barry K."/>
            <person name="Grigoriev I.V."/>
            <person name="Miller A.N."/>
            <person name="O'Donnell K."/>
            <person name="Stajich J.E."/>
            <person name="Bonito G."/>
        </authorList>
    </citation>
    <scope>NUCLEOTIDE SEQUENCE</scope>
    <source>
        <strain evidence="3">REB-010B</strain>
    </source>
</reference>
<organism evidence="3 4">
    <name type="scientific">Dissophora globulifera</name>
    <dbReference type="NCBI Taxonomy" id="979702"/>
    <lineage>
        <taxon>Eukaryota</taxon>
        <taxon>Fungi</taxon>
        <taxon>Fungi incertae sedis</taxon>
        <taxon>Mucoromycota</taxon>
        <taxon>Mortierellomycotina</taxon>
        <taxon>Mortierellomycetes</taxon>
        <taxon>Mortierellales</taxon>
        <taxon>Mortierellaceae</taxon>
        <taxon>Dissophora</taxon>
    </lineage>
</organism>
<dbReference type="OrthoDB" id="2285229at2759"/>
<dbReference type="AlphaFoldDB" id="A0A9P6RIV4"/>
<feature type="compositionally biased region" description="Low complexity" evidence="1">
    <location>
        <begin position="449"/>
        <end position="460"/>
    </location>
</feature>
<evidence type="ECO:0000313" key="4">
    <source>
        <dbReference type="Proteomes" id="UP000738325"/>
    </source>
</evidence>
<gene>
    <name evidence="3" type="ORF">BGZ99_005489</name>
</gene>
<sequence length="978" mass="110364">MDSSSSAATRTTTSLRRPELSPSALFMKERSKLLAIGRVMSERRAAKAERANGRAEQTTTESATAEYAFQPPQPVISEVSNLFGPESIQNRGVLPGDFVEVRKSGKPIYGIYQQDFDQEVGRLHSTSITQGDTILTHRTADVVFRIPGFLFMDRHKTAVGPWDPEINPDKAPPGAGKVATTFADEARSVMGTHYLKFNTVYNTFWNERNCRSVTIPEVARFVFDKEGAEAAPLTLHEVYATHLFLTEDINLLKFIPSIAVRWTGEFALRSPKDVALTETVTKWMRANDSKIDEFRNKAKLLLENYRRGDTSAWKGVTFSDSDRTIIEFVRQTAFTAYSDVFLSPHLAYLPRLLRPMDAYGDIDARTPFTFLTEIGVWPVWYNMEINRSAVSVTESLEEEQAIMDRVGQLHPESLQQDFEKELQQIRQHAAAADASRQTVQENDKTAKRSTTTTTTTTTSSPIVLQDPTELYRRDPCDDIRHDFGDQPIYAIDDPSASELDDAFSIEPVPITTLTPEPSTWVHVHVADPTSILPPLHEMAHLAADRVQTVYLPEGVWPMLPRDFTEQSLSLKDDGKPKKVLTFSARLHNETGEFLEYKIRPGYVRKVLALNYDDVDDHLQWDRVHGGKEEGMRVRNAVLTTPEVETGSGLDRQYYRSVKGTVDGTNTELVEGLIQLQEIARKHFDYRIRSGAFNFNMGRPMIQIAPYPLQPVAEEGWAAPVDYSTWQEPQISCRLDPSFASPSRMMVAEYMVMAGRIASQFAQDHGLPMLYRTQDNPHEKRQALLESIVREKTDPKTGVIGLVDMLPLRPYIPGAEISTTPGGHWSLGIHAGYCKVTSPLRRYSDMVAHWQIKNTLLSKHHGQSEPVFGLNALTPLTGLIRDRERMLGMLEARSIKFWLYEMLRRRLENGMVNEFEGVVMNPTADGYNVLSTLLGFQTVVKAEPEDVKDLKIGSKVLFEVNNCNPQRPWLGSIHRATLV</sequence>
<evidence type="ECO:0000259" key="2">
    <source>
        <dbReference type="SMART" id="SM00955"/>
    </source>
</evidence>
<keyword evidence="4" id="KW-1185">Reference proteome</keyword>
<dbReference type="Proteomes" id="UP000738325">
    <property type="component" value="Unassembled WGS sequence"/>
</dbReference>
<evidence type="ECO:0000313" key="3">
    <source>
        <dbReference type="EMBL" id="KAG0318734.1"/>
    </source>
</evidence>
<feature type="compositionally biased region" description="Low complexity" evidence="1">
    <location>
        <begin position="1"/>
        <end position="15"/>
    </location>
</feature>
<feature type="compositionally biased region" description="Low complexity" evidence="1">
    <location>
        <begin position="55"/>
        <end position="65"/>
    </location>
</feature>
<dbReference type="GO" id="GO:0000175">
    <property type="term" value="F:3'-5'-RNA exonuclease activity"/>
    <property type="evidence" value="ECO:0007669"/>
    <property type="project" value="TreeGrafter"/>
</dbReference>
<name>A0A9P6RIV4_9FUNG</name>